<name>A0A7W8MER2_9HYPH</name>
<comment type="caution">
    <text evidence="1">The sequence shown here is derived from an EMBL/GenBank/DDBJ whole genome shotgun (WGS) entry which is preliminary data.</text>
</comment>
<gene>
    <name evidence="1" type="ORF">HNR26_004870</name>
</gene>
<dbReference type="EMBL" id="JACHGA010000033">
    <property type="protein sequence ID" value="MBB5278756.1"/>
    <property type="molecule type" value="Genomic_DNA"/>
</dbReference>
<reference evidence="1 2" key="1">
    <citation type="submission" date="2020-08" db="EMBL/GenBank/DDBJ databases">
        <title>Genomic Encyclopedia of Type Strains, Phase IV (KMG-IV): sequencing the most valuable type-strain genomes for metagenomic binning, comparative biology and taxonomic classification.</title>
        <authorList>
            <person name="Goeker M."/>
        </authorList>
    </citation>
    <scope>NUCLEOTIDE SEQUENCE [LARGE SCALE GENOMIC DNA]</scope>
    <source>
        <strain evidence="1 2">DSM 26376</strain>
    </source>
</reference>
<evidence type="ECO:0000313" key="1">
    <source>
        <dbReference type="EMBL" id="MBB5278756.1"/>
    </source>
</evidence>
<dbReference type="AlphaFoldDB" id="A0A7W8MER2"/>
<accession>A0A7W8MER2</accession>
<sequence>MSYDLAKLPIQSLLRVSGANPVAVPENKPIRWHLVVCRSGDWHGGVDDQQESGVEQMRQIDIDSLDEATLIELNARIVERLQYLHHQRTTAALQEIRVGSGVEFEGPGGVLVRGVVIRRNKKTVTVHADDNRQWNVSPTLLKPTGVHVLDTADQIQSDDGKVVSFPKPERR</sequence>
<evidence type="ECO:0000313" key="2">
    <source>
        <dbReference type="Proteomes" id="UP000550895"/>
    </source>
</evidence>
<protein>
    <submittedName>
        <fullName evidence="1">Uncharacterized protein</fullName>
    </submittedName>
</protein>
<keyword evidence="2" id="KW-1185">Reference proteome</keyword>
<dbReference type="Proteomes" id="UP000550895">
    <property type="component" value="Unassembled WGS sequence"/>
</dbReference>
<organism evidence="1 2">
    <name type="scientific">Rhizobium rosettiformans</name>
    <dbReference type="NCBI Taxonomy" id="1368430"/>
    <lineage>
        <taxon>Bacteria</taxon>
        <taxon>Pseudomonadati</taxon>
        <taxon>Pseudomonadota</taxon>
        <taxon>Alphaproteobacteria</taxon>
        <taxon>Hyphomicrobiales</taxon>
        <taxon>Rhizobiaceae</taxon>
        <taxon>Rhizobium/Agrobacterium group</taxon>
        <taxon>Rhizobium</taxon>
    </lineage>
</organism>
<proteinExistence type="predicted"/>
<dbReference type="RefSeq" id="WP_246035183.1">
    <property type="nucleotide sequence ID" value="NZ_JACHGA010000033.1"/>
</dbReference>